<feature type="transmembrane region" description="Helical" evidence="6">
    <location>
        <begin position="115"/>
        <end position="131"/>
    </location>
</feature>
<comment type="subcellular location">
    <subcellularLocation>
        <location evidence="1">Membrane</location>
        <topology evidence="1">Multi-pass membrane protein</topology>
    </subcellularLocation>
</comment>
<sequence>MASLATHLTASLFLFPLGIRRLLCSFSLYLNNPSIYRSRSWYFSEPKWKNLDFYTLIVVLPFASFSHIFFFFVFPGQSAYRFSFLQQSLVIFVFWALLILIILKESLDLSIVSENFVFIFAGIAFVIEFYLNGDGIVGLGGAAYGILGGLALFCAACCLYLSVRPSAFFADFLLSSGLVLKGTWVLQVGLSLYTDAFGLKGCSKISGVARTNGKSNVQCELEEDRLRGVALMNFLFVGHVTVVMITSFLLFGLLHCNRNLKCDESSGPLLAEIGSEGMLMRPLPEFEME</sequence>
<proteinExistence type="inferred from homology"/>
<dbReference type="PANTHER" id="PTHR47830">
    <property type="entry name" value="OS11G0534100 PROTEIN"/>
    <property type="match status" value="1"/>
</dbReference>
<evidence type="ECO:0000256" key="6">
    <source>
        <dbReference type="SAM" id="Phobius"/>
    </source>
</evidence>
<dbReference type="PANTHER" id="PTHR47830:SF2">
    <property type="entry name" value="PROTEIN, PUTATIVE-RELATED"/>
    <property type="match status" value="1"/>
</dbReference>
<dbReference type="Pfam" id="PF04819">
    <property type="entry name" value="DUF716"/>
    <property type="match status" value="1"/>
</dbReference>
<reference evidence="7 8" key="1">
    <citation type="submission" date="2019-12" db="EMBL/GenBank/DDBJ databases">
        <authorList>
            <person name="Alioto T."/>
            <person name="Alioto T."/>
            <person name="Gomez Garrido J."/>
        </authorList>
    </citation>
    <scope>NUCLEOTIDE SEQUENCE [LARGE SCALE GENOMIC DNA]</scope>
</reference>
<comment type="caution">
    <text evidence="7">The sequence shown here is derived from an EMBL/GenBank/DDBJ whole genome shotgun (WGS) entry which is preliminary data.</text>
</comment>
<evidence type="ECO:0000313" key="7">
    <source>
        <dbReference type="EMBL" id="CAA2992613.1"/>
    </source>
</evidence>
<protein>
    <submittedName>
        <fullName evidence="7">Uncharacterized protein LOC111401545</fullName>
    </submittedName>
</protein>
<dbReference type="EMBL" id="CACTIH010005439">
    <property type="protein sequence ID" value="CAA2992613.1"/>
    <property type="molecule type" value="Genomic_DNA"/>
</dbReference>
<name>A0A8S0SHN9_OLEEU</name>
<organism evidence="7 8">
    <name type="scientific">Olea europaea subsp. europaea</name>
    <dbReference type="NCBI Taxonomy" id="158383"/>
    <lineage>
        <taxon>Eukaryota</taxon>
        <taxon>Viridiplantae</taxon>
        <taxon>Streptophyta</taxon>
        <taxon>Embryophyta</taxon>
        <taxon>Tracheophyta</taxon>
        <taxon>Spermatophyta</taxon>
        <taxon>Magnoliopsida</taxon>
        <taxon>eudicotyledons</taxon>
        <taxon>Gunneridae</taxon>
        <taxon>Pentapetalae</taxon>
        <taxon>asterids</taxon>
        <taxon>lamiids</taxon>
        <taxon>Lamiales</taxon>
        <taxon>Oleaceae</taxon>
        <taxon>Oleeae</taxon>
        <taxon>Olea</taxon>
    </lineage>
</organism>
<feature type="transmembrane region" description="Helical" evidence="6">
    <location>
        <begin position="51"/>
        <end position="72"/>
    </location>
</feature>
<keyword evidence="5 6" id="KW-0472">Membrane</keyword>
<dbReference type="AlphaFoldDB" id="A0A8S0SHN9"/>
<dbReference type="InterPro" id="IPR006904">
    <property type="entry name" value="DUF716"/>
</dbReference>
<accession>A0A8S0SHN9</accession>
<feature type="transmembrane region" description="Helical" evidence="6">
    <location>
        <begin position="84"/>
        <end position="103"/>
    </location>
</feature>
<keyword evidence="8" id="KW-1185">Reference proteome</keyword>
<evidence type="ECO:0000256" key="2">
    <source>
        <dbReference type="ARBA" id="ARBA00006948"/>
    </source>
</evidence>
<keyword evidence="3 6" id="KW-0812">Transmembrane</keyword>
<evidence type="ECO:0000256" key="1">
    <source>
        <dbReference type="ARBA" id="ARBA00004141"/>
    </source>
</evidence>
<feature type="transmembrane region" description="Helical" evidence="6">
    <location>
        <begin position="168"/>
        <end position="190"/>
    </location>
</feature>
<dbReference type="GO" id="GO:0016020">
    <property type="term" value="C:membrane"/>
    <property type="evidence" value="ECO:0007669"/>
    <property type="project" value="UniProtKB-SubCell"/>
</dbReference>
<evidence type="ECO:0000256" key="3">
    <source>
        <dbReference type="ARBA" id="ARBA00022692"/>
    </source>
</evidence>
<gene>
    <name evidence="7" type="ORF">OLEA9_A120807</name>
</gene>
<evidence type="ECO:0000256" key="4">
    <source>
        <dbReference type="ARBA" id="ARBA00022989"/>
    </source>
</evidence>
<keyword evidence="4 6" id="KW-1133">Transmembrane helix</keyword>
<feature type="transmembrane region" description="Helical" evidence="6">
    <location>
        <begin position="137"/>
        <end position="161"/>
    </location>
</feature>
<evidence type="ECO:0000256" key="5">
    <source>
        <dbReference type="ARBA" id="ARBA00023136"/>
    </source>
</evidence>
<feature type="transmembrane region" description="Helical" evidence="6">
    <location>
        <begin position="12"/>
        <end position="30"/>
    </location>
</feature>
<feature type="transmembrane region" description="Helical" evidence="6">
    <location>
        <begin position="230"/>
        <end position="251"/>
    </location>
</feature>
<dbReference type="Proteomes" id="UP000594638">
    <property type="component" value="Unassembled WGS sequence"/>
</dbReference>
<evidence type="ECO:0000313" key="8">
    <source>
        <dbReference type="Proteomes" id="UP000594638"/>
    </source>
</evidence>
<dbReference type="Gramene" id="OE9A120807T1">
    <property type="protein sequence ID" value="OE9A120807C1"/>
    <property type="gene ID" value="OE9A120807"/>
</dbReference>
<comment type="similarity">
    <text evidence="2">Belongs to the TMEM45 family.</text>
</comment>
<dbReference type="OrthoDB" id="1842378at2759"/>